<dbReference type="EMBL" id="PVWG01000005">
    <property type="protein sequence ID" value="PSB20632.1"/>
    <property type="molecule type" value="Genomic_DNA"/>
</dbReference>
<protein>
    <submittedName>
        <fullName evidence="1">Uncharacterized protein</fullName>
    </submittedName>
</protein>
<evidence type="ECO:0000313" key="1">
    <source>
        <dbReference type="EMBL" id="PSB20632.1"/>
    </source>
</evidence>
<gene>
    <name evidence="1" type="ORF">C7B65_06930</name>
</gene>
<evidence type="ECO:0000313" key="2">
    <source>
        <dbReference type="Proteomes" id="UP000238634"/>
    </source>
</evidence>
<dbReference type="RefSeq" id="WP_073070099.1">
    <property type="nucleotide sequence ID" value="NZ_MPPI01000005.1"/>
</dbReference>
<dbReference type="OrthoDB" id="582684at2"/>
<proteinExistence type="predicted"/>
<sequence>MLSETYYLIRSRADGSYLAAYPDRNDRDEARSPQTGYVLLFREHFDALSYLNKHAVGVSDRFSVETMPGTQLTRVLDRWGFKGFGVVEDPLLPRVEFMSKGQ</sequence>
<dbReference type="AlphaFoldDB" id="A0A2T1DJH9"/>
<reference evidence="1 2" key="2">
    <citation type="submission" date="2018-03" db="EMBL/GenBank/DDBJ databases">
        <title>The ancient ancestry and fast evolution of plastids.</title>
        <authorList>
            <person name="Moore K.R."/>
            <person name="Magnabosco C."/>
            <person name="Momper L."/>
            <person name="Gold D.A."/>
            <person name="Bosak T."/>
            <person name="Fournier G.P."/>
        </authorList>
    </citation>
    <scope>NUCLEOTIDE SEQUENCE [LARGE SCALE GENOMIC DNA]</scope>
    <source>
        <strain evidence="1 2">ULC007</strain>
    </source>
</reference>
<keyword evidence="2" id="KW-1185">Reference proteome</keyword>
<name>A0A2T1DJH9_9CYAN</name>
<accession>A0A2T1DJH9</accession>
<comment type="caution">
    <text evidence="1">The sequence shown here is derived from an EMBL/GenBank/DDBJ whole genome shotgun (WGS) entry which is preliminary data.</text>
</comment>
<reference evidence="1 2" key="1">
    <citation type="submission" date="2018-02" db="EMBL/GenBank/DDBJ databases">
        <authorList>
            <person name="Cohen D.B."/>
            <person name="Kent A.D."/>
        </authorList>
    </citation>
    <scope>NUCLEOTIDE SEQUENCE [LARGE SCALE GENOMIC DNA]</scope>
    <source>
        <strain evidence="1 2">ULC007</strain>
    </source>
</reference>
<dbReference type="STRING" id="1920490.GCA_001895925_02668"/>
<dbReference type="Proteomes" id="UP000238634">
    <property type="component" value="Unassembled WGS sequence"/>
</dbReference>
<organism evidence="1 2">
    <name type="scientific">Phormidesmis priestleyi ULC007</name>
    <dbReference type="NCBI Taxonomy" id="1920490"/>
    <lineage>
        <taxon>Bacteria</taxon>
        <taxon>Bacillati</taxon>
        <taxon>Cyanobacteriota</taxon>
        <taxon>Cyanophyceae</taxon>
        <taxon>Leptolyngbyales</taxon>
        <taxon>Leptolyngbyaceae</taxon>
        <taxon>Phormidesmis</taxon>
    </lineage>
</organism>